<dbReference type="VEuPathDB" id="FungiDB:Z519_08481"/>
<dbReference type="RefSeq" id="XP_016617367.1">
    <property type="nucleotide sequence ID" value="XM_016766209.1"/>
</dbReference>
<gene>
    <name evidence="1" type="ORF">Z519_08481</name>
</gene>
<dbReference type="EMBL" id="KN846992">
    <property type="protein sequence ID" value="KIW90698.1"/>
    <property type="molecule type" value="Genomic_DNA"/>
</dbReference>
<dbReference type="OrthoDB" id="4161607at2759"/>
<dbReference type="Proteomes" id="UP000053789">
    <property type="component" value="Unassembled WGS sequence"/>
</dbReference>
<name>A0A0D2HBQ2_CLAB1</name>
<sequence length="130" mass="15052">MESVNPVHYDSPNIFLVLWCIAKRCTPKKADNHTSGEKTMYHLVPKNGNDRYRLSPSGKMIVEVRFRPGGWAWYLHRRSGIDGTIIKLKALVIGAEVLHTKRVYHVSVVHLDCDRILVSHERLEEVVQWH</sequence>
<dbReference type="HOGENOM" id="CLU_1937923_0_0_1"/>
<dbReference type="GeneID" id="27701409"/>
<protein>
    <submittedName>
        <fullName evidence="1">Uncharacterized protein</fullName>
    </submittedName>
</protein>
<dbReference type="AlphaFoldDB" id="A0A0D2HBQ2"/>
<proteinExistence type="predicted"/>
<accession>A0A0D2HBQ2</accession>
<organism evidence="1 2">
    <name type="scientific">Cladophialophora bantiana (strain ATCC 10958 / CBS 173.52 / CDC B-1940 / NIH 8579)</name>
    <name type="common">Xylohypha bantiana</name>
    <dbReference type="NCBI Taxonomy" id="1442370"/>
    <lineage>
        <taxon>Eukaryota</taxon>
        <taxon>Fungi</taxon>
        <taxon>Dikarya</taxon>
        <taxon>Ascomycota</taxon>
        <taxon>Pezizomycotina</taxon>
        <taxon>Eurotiomycetes</taxon>
        <taxon>Chaetothyriomycetidae</taxon>
        <taxon>Chaetothyriales</taxon>
        <taxon>Herpotrichiellaceae</taxon>
        <taxon>Cladophialophora</taxon>
    </lineage>
</organism>
<keyword evidence="2" id="KW-1185">Reference proteome</keyword>
<evidence type="ECO:0000313" key="2">
    <source>
        <dbReference type="Proteomes" id="UP000053789"/>
    </source>
</evidence>
<reference evidence="1" key="1">
    <citation type="submission" date="2015-01" db="EMBL/GenBank/DDBJ databases">
        <title>The Genome Sequence of Cladophialophora bantiana CBS 173.52.</title>
        <authorList>
            <consortium name="The Broad Institute Genomics Platform"/>
            <person name="Cuomo C."/>
            <person name="de Hoog S."/>
            <person name="Gorbushina A."/>
            <person name="Stielow B."/>
            <person name="Teixiera M."/>
            <person name="Abouelleil A."/>
            <person name="Chapman S.B."/>
            <person name="Priest M."/>
            <person name="Young S.K."/>
            <person name="Wortman J."/>
            <person name="Nusbaum C."/>
            <person name="Birren B."/>
        </authorList>
    </citation>
    <scope>NUCLEOTIDE SEQUENCE [LARGE SCALE GENOMIC DNA]</scope>
    <source>
        <strain evidence="1">CBS 173.52</strain>
    </source>
</reference>
<evidence type="ECO:0000313" key="1">
    <source>
        <dbReference type="EMBL" id="KIW90698.1"/>
    </source>
</evidence>